<dbReference type="EMBL" id="VJMH01006531">
    <property type="protein sequence ID" value="KAF0689010.1"/>
    <property type="molecule type" value="Genomic_DNA"/>
</dbReference>
<feature type="domain" description="Protein kinase" evidence="2">
    <location>
        <begin position="383"/>
        <end position="722"/>
    </location>
</feature>
<protein>
    <submittedName>
        <fullName evidence="4">Aste57867_19486 protein</fullName>
    </submittedName>
</protein>
<dbReference type="Proteomes" id="UP000332933">
    <property type="component" value="Unassembled WGS sequence"/>
</dbReference>
<gene>
    <name evidence="4" type="primary">Aste57867_19486</name>
    <name evidence="3" type="ORF">As57867_019422</name>
    <name evidence="4" type="ORF">ASTE57867_19486</name>
</gene>
<feature type="region of interest" description="Disordered" evidence="1">
    <location>
        <begin position="1144"/>
        <end position="1178"/>
    </location>
</feature>
<organism evidence="4 5">
    <name type="scientific">Aphanomyces stellatus</name>
    <dbReference type="NCBI Taxonomy" id="120398"/>
    <lineage>
        <taxon>Eukaryota</taxon>
        <taxon>Sar</taxon>
        <taxon>Stramenopiles</taxon>
        <taxon>Oomycota</taxon>
        <taxon>Saprolegniomycetes</taxon>
        <taxon>Saprolegniales</taxon>
        <taxon>Verrucalvaceae</taxon>
        <taxon>Aphanomyces</taxon>
    </lineage>
</organism>
<evidence type="ECO:0000259" key="2">
    <source>
        <dbReference type="PROSITE" id="PS50011"/>
    </source>
</evidence>
<evidence type="ECO:0000256" key="1">
    <source>
        <dbReference type="SAM" id="MobiDB-lite"/>
    </source>
</evidence>
<feature type="compositionally biased region" description="Polar residues" evidence="1">
    <location>
        <begin position="305"/>
        <end position="314"/>
    </location>
</feature>
<feature type="compositionally biased region" description="Polar residues" evidence="1">
    <location>
        <begin position="269"/>
        <end position="284"/>
    </location>
</feature>
<dbReference type="PANTHER" id="PTHR24345">
    <property type="entry name" value="SERINE/THREONINE-PROTEIN KINASE PLK"/>
    <property type="match status" value="1"/>
</dbReference>
<evidence type="ECO:0000313" key="4">
    <source>
        <dbReference type="EMBL" id="VFT96197.1"/>
    </source>
</evidence>
<evidence type="ECO:0000313" key="5">
    <source>
        <dbReference type="Proteomes" id="UP000332933"/>
    </source>
</evidence>
<dbReference type="InterPro" id="IPR000719">
    <property type="entry name" value="Prot_kinase_dom"/>
</dbReference>
<dbReference type="GO" id="GO:0004672">
    <property type="term" value="F:protein kinase activity"/>
    <property type="evidence" value="ECO:0007669"/>
    <property type="project" value="InterPro"/>
</dbReference>
<keyword evidence="5" id="KW-1185">Reference proteome</keyword>
<dbReference type="OrthoDB" id="5979581at2759"/>
<dbReference type="Gene3D" id="1.10.510.10">
    <property type="entry name" value="Transferase(Phosphotransferase) domain 1"/>
    <property type="match status" value="2"/>
</dbReference>
<feature type="region of interest" description="Disordered" evidence="1">
    <location>
        <begin position="269"/>
        <end position="314"/>
    </location>
</feature>
<reference evidence="4 5" key="1">
    <citation type="submission" date="2019-03" db="EMBL/GenBank/DDBJ databases">
        <authorList>
            <person name="Gaulin E."/>
            <person name="Dumas B."/>
        </authorList>
    </citation>
    <scope>NUCLEOTIDE SEQUENCE [LARGE SCALE GENOMIC DNA]</scope>
    <source>
        <strain evidence="4">CBS 568.67</strain>
    </source>
</reference>
<dbReference type="GO" id="GO:0005634">
    <property type="term" value="C:nucleus"/>
    <property type="evidence" value="ECO:0007669"/>
    <property type="project" value="TreeGrafter"/>
</dbReference>
<dbReference type="Pfam" id="PF00069">
    <property type="entry name" value="Pkinase"/>
    <property type="match status" value="1"/>
</dbReference>
<dbReference type="PROSITE" id="PS50011">
    <property type="entry name" value="PROTEIN_KINASE_DOM"/>
    <property type="match status" value="1"/>
</dbReference>
<dbReference type="GO" id="GO:0005524">
    <property type="term" value="F:ATP binding"/>
    <property type="evidence" value="ECO:0007669"/>
    <property type="project" value="InterPro"/>
</dbReference>
<dbReference type="SUPFAM" id="SSF56112">
    <property type="entry name" value="Protein kinase-like (PK-like)"/>
    <property type="match status" value="2"/>
</dbReference>
<proteinExistence type="predicted"/>
<dbReference type="EMBL" id="CAADRA010006552">
    <property type="protein sequence ID" value="VFT96197.1"/>
    <property type="molecule type" value="Genomic_DNA"/>
</dbReference>
<reference evidence="3" key="2">
    <citation type="submission" date="2019-06" db="EMBL/GenBank/DDBJ databases">
        <title>Genomics analysis of Aphanomyces spp. identifies a new class of oomycete effector associated with host adaptation.</title>
        <authorList>
            <person name="Gaulin E."/>
        </authorList>
    </citation>
    <scope>NUCLEOTIDE SEQUENCE</scope>
    <source>
        <strain evidence="3">CBS 578.67</strain>
    </source>
</reference>
<evidence type="ECO:0000313" key="3">
    <source>
        <dbReference type="EMBL" id="KAF0689010.1"/>
    </source>
</evidence>
<name>A0A485LCX9_9STRA</name>
<sequence length="1457" mass="162671">MEAESAPFGDDDDIMEVSEMDSKMTELEDFKTPKSMQASVGARARRLLEDVKLLNLVNGPEFREAPTRSRGRMLKESFKVFRWIQWKDMERLKKAAEKLQKKGVAFLQKRLDALQGYTDNNRELFLRETKTKDNLITIRRILGNISDETPSTLSYEIGQAAALDETSSLPTLAIRHSTNGSNDDETELGRGAPMEMLLQVATAADKQDKPTLETTITTTTAMPPRGHVQVVEKLMAVAPTSTGNKISNTRGGAMSTPPATSIMRPAPMRSTQPALNPSNQQLTAPATHRATVGGPALATPFSLGESKSSDQGTTPEQLFCGRYKIYDGPALHVGETFVAVHADDYGIVDDVFNLHRNLITNQLDRTSCINALCLLARWAQVATTPEELLAESAIKEMFPYQGARATRAAFKKYCHAKFGGKLKVILQFVTRAGQREEEISIRKMLDPDFVVELLPSVDTTVLQRQLSTLVLPPSCGHIVAADVRNMLVIPGGAHNLVEILHRERLDEKDIKNALRQIAAALARLHEKGLVHGNLTKLNVVRMCGAYKLLDLNAATKIGDPFGSKFSSGVLPPEMFFDLGLSNRKSKQYREYWRCHRPKMPIVALTMRGTIVVKAFGTPRSSTAKVKTLPFEPEKASPAMDAWALGCLMYELWTGRELVETDNHQHVEEDQIKTAATWTNDKLAELIKANVMHPHAQDLLKHLFVVEKEKRWTMDQVLKHTYFDDAPTTSNSCPVQQQHVSTLKAFFHNVQADAMHTAKYAFCSKLLVKLKELHARGLIHGNLSLENVIVTDNMDVLLDKVQHATRVNKSVSWRDDGNAEYCPPELARNVLAQAPDGSRAQVGLDMWSFAVLLLKLFSPNMNLVEFAGQDRTKILATVASKKFSFQRSLESAALSAPQKELLQRCFVNPTLETLETLLPTPDTNKELRDLNWTLEFVSTIIASDPVFQDSFPPADAWAIKNYVVRNAVSASMVFMLKDQPEQLKALFELFCAQGKSTIATLDTAHHVQVLGRALSIAETTISHALYSQAEKDDIVFYIQLHPARAAVVVALETHPSQLAQLWKLFLAETKPRQHQIANGHRAMGIVSHEIASTFKTDFSVLDGWDINYFVLRRPLAADLIASLQLQAHPLKAFLRYCLVEAETRTHDPGDDDDDDEASDNNGEVGDGDNDKVDDDDNGETIDDALLEEAIESLKSAPTLSALERCVIQAFVRTHPSHALTILTLRDKPTHLAALLQLFLNVPIWTPRDVSPAPLAKSIKWCANQFFSLDDTNAIESFVNQRPDALMALAAVQSHPKALQALQEQVLALSKSERNVRDRQVQVDDVMDDVIEAMTGQLDDAAEAVYMHLWSHPLVWLDVQTAEMSGFVQTIIRDTTKQQRHDDDDVKFVVEHLLVTKEMGWTNERDLWHVRSFVRNNPAFASILRSIHKDLPEPFKALVAILVERNKTMLADKIQDERN</sequence>
<accession>A0A485LCX9</accession>
<feature type="compositionally biased region" description="Acidic residues" evidence="1">
    <location>
        <begin position="1148"/>
        <end position="1157"/>
    </location>
</feature>
<dbReference type="SMART" id="SM00220">
    <property type="entry name" value="S_TKc"/>
    <property type="match status" value="1"/>
</dbReference>
<feature type="compositionally biased region" description="Acidic residues" evidence="1">
    <location>
        <begin position="1164"/>
        <end position="1178"/>
    </location>
</feature>
<dbReference type="InterPro" id="IPR011009">
    <property type="entry name" value="Kinase-like_dom_sf"/>
</dbReference>